<dbReference type="InterPro" id="IPR006218">
    <property type="entry name" value="DAHP1/KDSA"/>
</dbReference>
<organism evidence="3">
    <name type="scientific">bioreactor metagenome</name>
    <dbReference type="NCBI Taxonomy" id="1076179"/>
    <lineage>
        <taxon>unclassified sequences</taxon>
        <taxon>metagenomes</taxon>
        <taxon>ecological metagenomes</taxon>
    </lineage>
</organism>
<protein>
    <submittedName>
        <fullName evidence="3">Phospho-2-dehydro-3-deoxyheptonate aldolase</fullName>
        <ecNumber evidence="3">2.5.1.54</ecNumber>
    </submittedName>
</protein>
<reference evidence="3" key="1">
    <citation type="submission" date="2019-08" db="EMBL/GenBank/DDBJ databases">
        <authorList>
            <person name="Kucharzyk K."/>
            <person name="Murdoch R.W."/>
            <person name="Higgins S."/>
            <person name="Loffler F."/>
        </authorList>
    </citation>
    <scope>NUCLEOTIDE SEQUENCE</scope>
</reference>
<evidence type="ECO:0000259" key="2">
    <source>
        <dbReference type="Pfam" id="PF00793"/>
    </source>
</evidence>
<dbReference type="EMBL" id="VSSQ01095295">
    <property type="protein sequence ID" value="MPN39463.1"/>
    <property type="molecule type" value="Genomic_DNA"/>
</dbReference>
<accession>A0A645HVT1</accession>
<comment type="caution">
    <text evidence="3">The sequence shown here is derived from an EMBL/GenBank/DDBJ whole genome shotgun (WGS) entry which is preliminary data.</text>
</comment>
<dbReference type="PANTHER" id="PTHR43018">
    <property type="entry name" value="PHOSPHO-2-DEHYDRO-3-DEOXYHEPTONATE ALDOLASE"/>
    <property type="match status" value="1"/>
</dbReference>
<keyword evidence="1 3" id="KW-0808">Transferase</keyword>
<dbReference type="AlphaFoldDB" id="A0A645HVT1"/>
<sequence>MQNFVLLKEVAKSSMPVLLKRGASATIEEWLMAAEYIVAGGNPNVVLCERGIRTFENYTRNTLDLSAVPVVQHLSHLPIIIDPSHGTGHWRFVTPMALAAMGAGADGLMVEVHTCPAEAVSDGPQSLTPARFQKLMQGLAAVNRAIM</sequence>
<dbReference type="PANTHER" id="PTHR43018:SF2">
    <property type="entry name" value="PHOSPHO-2-DEHYDRO-3-DEOXYHEPTONATE ALDOLASE"/>
    <property type="match status" value="1"/>
</dbReference>
<dbReference type="EC" id="2.5.1.54" evidence="3"/>
<dbReference type="GO" id="GO:0003849">
    <property type="term" value="F:3-deoxy-7-phosphoheptulonate synthase activity"/>
    <property type="evidence" value="ECO:0007669"/>
    <property type="project" value="UniProtKB-EC"/>
</dbReference>
<evidence type="ECO:0000256" key="1">
    <source>
        <dbReference type="ARBA" id="ARBA00022679"/>
    </source>
</evidence>
<feature type="domain" description="DAHP synthetase I/KDSA" evidence="2">
    <location>
        <begin position="1"/>
        <end position="137"/>
    </location>
</feature>
<dbReference type="InterPro" id="IPR052899">
    <property type="entry name" value="Class-I_DAHP_synthase"/>
</dbReference>
<proteinExistence type="predicted"/>
<name>A0A645HVT1_9ZZZZ</name>
<dbReference type="Gene3D" id="3.20.20.70">
    <property type="entry name" value="Aldolase class I"/>
    <property type="match status" value="1"/>
</dbReference>
<dbReference type="Pfam" id="PF00793">
    <property type="entry name" value="DAHP_synth_1"/>
    <property type="match status" value="1"/>
</dbReference>
<evidence type="ECO:0000313" key="3">
    <source>
        <dbReference type="EMBL" id="MPN39463.1"/>
    </source>
</evidence>
<dbReference type="InterPro" id="IPR013785">
    <property type="entry name" value="Aldolase_TIM"/>
</dbReference>
<gene>
    <name evidence="3" type="primary">aroF_39</name>
    <name evidence="3" type="ORF">SDC9_186991</name>
</gene>
<dbReference type="SUPFAM" id="SSF51569">
    <property type="entry name" value="Aldolase"/>
    <property type="match status" value="1"/>
</dbReference>